<dbReference type="CDD" id="cd17536">
    <property type="entry name" value="REC_YesN-like"/>
    <property type="match status" value="1"/>
</dbReference>
<dbReference type="EMBL" id="SORX01000001">
    <property type="protein sequence ID" value="TFE03921.1"/>
    <property type="molecule type" value="Genomic_DNA"/>
</dbReference>
<feature type="modified residue" description="4-aspartylphosphate" evidence="4">
    <location>
        <position position="65"/>
    </location>
</feature>
<reference evidence="7 8" key="1">
    <citation type="submission" date="2019-03" db="EMBL/GenBank/DDBJ databases">
        <authorList>
            <person name="Yang Y."/>
        </authorList>
    </citation>
    <scope>NUCLEOTIDE SEQUENCE [LARGE SCALE GENOMIC DNA]</scope>
    <source>
        <strain evidence="7 8">ASL-1</strain>
    </source>
</reference>
<dbReference type="Gene3D" id="3.40.50.2300">
    <property type="match status" value="1"/>
</dbReference>
<keyword evidence="4" id="KW-0597">Phosphoprotein</keyword>
<dbReference type="PROSITE" id="PS00041">
    <property type="entry name" value="HTH_ARAC_FAMILY_1"/>
    <property type="match status" value="1"/>
</dbReference>
<evidence type="ECO:0000259" key="5">
    <source>
        <dbReference type="PROSITE" id="PS01124"/>
    </source>
</evidence>
<gene>
    <name evidence="7" type="ORF">E2626_00925</name>
</gene>
<dbReference type="PANTHER" id="PTHR43280">
    <property type="entry name" value="ARAC-FAMILY TRANSCRIPTIONAL REGULATOR"/>
    <property type="match status" value="1"/>
</dbReference>
<dbReference type="SMART" id="SM00448">
    <property type="entry name" value="REC"/>
    <property type="match status" value="1"/>
</dbReference>
<dbReference type="InterPro" id="IPR011006">
    <property type="entry name" value="CheY-like_superfamily"/>
</dbReference>
<dbReference type="SUPFAM" id="SSF52172">
    <property type="entry name" value="CheY-like"/>
    <property type="match status" value="1"/>
</dbReference>
<dbReference type="Pfam" id="PF00072">
    <property type="entry name" value="Response_reg"/>
    <property type="match status" value="1"/>
</dbReference>
<keyword evidence="2" id="KW-0238">DNA-binding</keyword>
<dbReference type="GO" id="GO:0003700">
    <property type="term" value="F:DNA-binding transcription factor activity"/>
    <property type="evidence" value="ECO:0007669"/>
    <property type="project" value="InterPro"/>
</dbReference>
<dbReference type="OrthoDB" id="247151at2"/>
<dbReference type="InterPro" id="IPR001789">
    <property type="entry name" value="Sig_transdc_resp-reg_receiver"/>
</dbReference>
<feature type="domain" description="Response regulatory" evidence="6">
    <location>
        <begin position="13"/>
        <end position="130"/>
    </location>
</feature>
<comment type="caution">
    <text evidence="7">The sequence shown here is derived from an EMBL/GenBank/DDBJ whole genome shotgun (WGS) entry which is preliminary data.</text>
</comment>
<keyword evidence="8" id="KW-1185">Reference proteome</keyword>
<proteinExistence type="predicted"/>
<dbReference type="PANTHER" id="PTHR43280:SF28">
    <property type="entry name" value="HTH-TYPE TRANSCRIPTIONAL ACTIVATOR RHAS"/>
    <property type="match status" value="1"/>
</dbReference>
<dbReference type="InterPro" id="IPR009057">
    <property type="entry name" value="Homeodomain-like_sf"/>
</dbReference>
<sequence>MKIRVSVLDKEKTILLVDDEETTLRVLTKSLEVWADGRYKIRSAASAQQAIRTAQKEKVHVVVTDICMPEMTGLELIEEMQKMGQLPVSLIISGHSEFEYAQTAIRLGVLNYLVKPVQKQKLIQSVEEALAKEFTQERAGIMQKAADHSLTELEQDQKQMTSPVQAGKDFIDRHINRQMTLKEVAEHIHLNPSYFSVIFKDQTGLTFSEYVTRKRIQKAKQLLLTTTMPVAEIAETAGYQTAKYFNKIFKEYEGLTPGKYRKNHK</sequence>
<protein>
    <submittedName>
        <fullName evidence="7">Response regulator</fullName>
    </submittedName>
</protein>
<dbReference type="Gene3D" id="1.10.10.60">
    <property type="entry name" value="Homeodomain-like"/>
    <property type="match status" value="2"/>
</dbReference>
<dbReference type="InterPro" id="IPR018060">
    <property type="entry name" value="HTH_AraC"/>
</dbReference>
<dbReference type="AlphaFoldDB" id="A0A4Y8LPJ5"/>
<evidence type="ECO:0000256" key="3">
    <source>
        <dbReference type="ARBA" id="ARBA00023163"/>
    </source>
</evidence>
<evidence type="ECO:0000313" key="8">
    <source>
        <dbReference type="Proteomes" id="UP000297776"/>
    </source>
</evidence>
<evidence type="ECO:0000256" key="1">
    <source>
        <dbReference type="ARBA" id="ARBA00023015"/>
    </source>
</evidence>
<keyword evidence="3" id="KW-0804">Transcription</keyword>
<dbReference type="Proteomes" id="UP000297776">
    <property type="component" value="Unassembled WGS sequence"/>
</dbReference>
<dbReference type="PRINTS" id="PR00032">
    <property type="entry name" value="HTHARAC"/>
</dbReference>
<dbReference type="Pfam" id="PF12833">
    <property type="entry name" value="HTH_18"/>
    <property type="match status" value="1"/>
</dbReference>
<dbReference type="PROSITE" id="PS50110">
    <property type="entry name" value="RESPONSE_REGULATORY"/>
    <property type="match status" value="1"/>
</dbReference>
<dbReference type="InterPro" id="IPR020449">
    <property type="entry name" value="Tscrpt_reg_AraC-type_HTH"/>
</dbReference>
<evidence type="ECO:0000259" key="6">
    <source>
        <dbReference type="PROSITE" id="PS50110"/>
    </source>
</evidence>
<name>A0A4Y8LPJ5_9BACL</name>
<organism evidence="7 8">
    <name type="scientific">Jeotgalibacillus salarius</name>
    <dbReference type="NCBI Taxonomy" id="546023"/>
    <lineage>
        <taxon>Bacteria</taxon>
        <taxon>Bacillati</taxon>
        <taxon>Bacillota</taxon>
        <taxon>Bacilli</taxon>
        <taxon>Bacillales</taxon>
        <taxon>Caryophanaceae</taxon>
        <taxon>Jeotgalibacillus</taxon>
    </lineage>
</organism>
<dbReference type="SUPFAM" id="SSF46689">
    <property type="entry name" value="Homeodomain-like"/>
    <property type="match status" value="2"/>
</dbReference>
<dbReference type="SMART" id="SM00342">
    <property type="entry name" value="HTH_ARAC"/>
    <property type="match status" value="1"/>
</dbReference>
<feature type="domain" description="HTH araC/xylS-type" evidence="5">
    <location>
        <begin position="165"/>
        <end position="263"/>
    </location>
</feature>
<accession>A0A4Y8LPJ5</accession>
<keyword evidence="1" id="KW-0805">Transcription regulation</keyword>
<dbReference type="PROSITE" id="PS01124">
    <property type="entry name" value="HTH_ARAC_FAMILY_2"/>
    <property type="match status" value="1"/>
</dbReference>
<evidence type="ECO:0000313" key="7">
    <source>
        <dbReference type="EMBL" id="TFE03921.1"/>
    </source>
</evidence>
<evidence type="ECO:0000256" key="2">
    <source>
        <dbReference type="ARBA" id="ARBA00023125"/>
    </source>
</evidence>
<evidence type="ECO:0000256" key="4">
    <source>
        <dbReference type="PROSITE-ProRule" id="PRU00169"/>
    </source>
</evidence>
<dbReference type="GO" id="GO:0043565">
    <property type="term" value="F:sequence-specific DNA binding"/>
    <property type="evidence" value="ECO:0007669"/>
    <property type="project" value="InterPro"/>
</dbReference>
<dbReference type="GO" id="GO:0000160">
    <property type="term" value="P:phosphorelay signal transduction system"/>
    <property type="evidence" value="ECO:0007669"/>
    <property type="project" value="InterPro"/>
</dbReference>
<dbReference type="InterPro" id="IPR018062">
    <property type="entry name" value="HTH_AraC-typ_CS"/>
</dbReference>